<comment type="similarity">
    <text evidence="2">Belongs to the IspD/TarI cytidylyltransferase family. IspD subfamily.</text>
</comment>
<dbReference type="SUPFAM" id="SSF53448">
    <property type="entry name" value="Nucleotide-diphospho-sugar transferases"/>
    <property type="match status" value="1"/>
</dbReference>
<dbReference type="InterPro" id="IPR001228">
    <property type="entry name" value="IspD"/>
</dbReference>
<evidence type="ECO:0000256" key="5">
    <source>
        <dbReference type="ARBA" id="ARBA00022695"/>
    </source>
</evidence>
<evidence type="ECO:0000256" key="6">
    <source>
        <dbReference type="ARBA" id="ARBA00023229"/>
    </source>
</evidence>
<comment type="pathway">
    <text evidence="1">Isoprenoid biosynthesis; isopentenyl diphosphate biosynthesis via DXP pathway; isopentenyl diphosphate from 1-deoxy-D-xylulose 5-phosphate: step 2/6.</text>
</comment>
<evidence type="ECO:0000313" key="7">
    <source>
        <dbReference type="EMBL" id="VAW93441.1"/>
    </source>
</evidence>
<dbReference type="Gene3D" id="3.90.550.10">
    <property type="entry name" value="Spore Coat Polysaccharide Biosynthesis Protein SpsA, Chain A"/>
    <property type="match status" value="1"/>
</dbReference>
<proteinExistence type="inferred from homology"/>
<dbReference type="Pfam" id="PF01128">
    <property type="entry name" value="IspD"/>
    <property type="match status" value="1"/>
</dbReference>
<dbReference type="InterPro" id="IPR018294">
    <property type="entry name" value="ISPD_synthase_CS"/>
</dbReference>
<keyword evidence="4 7" id="KW-0808">Transferase</keyword>
<gene>
    <name evidence="7" type="ORF">MNBD_GAMMA22-729</name>
</gene>
<dbReference type="PANTHER" id="PTHR32125">
    <property type="entry name" value="2-C-METHYL-D-ERYTHRITOL 4-PHOSPHATE CYTIDYLYLTRANSFERASE, CHLOROPLASTIC"/>
    <property type="match status" value="1"/>
</dbReference>
<organism evidence="7">
    <name type="scientific">hydrothermal vent metagenome</name>
    <dbReference type="NCBI Taxonomy" id="652676"/>
    <lineage>
        <taxon>unclassified sequences</taxon>
        <taxon>metagenomes</taxon>
        <taxon>ecological metagenomes</taxon>
    </lineage>
</organism>
<dbReference type="InterPro" id="IPR050088">
    <property type="entry name" value="IspD/TarI_cytidylyltransf_bact"/>
</dbReference>
<dbReference type="UniPathway" id="UPA00056">
    <property type="reaction ID" value="UER00093"/>
</dbReference>
<dbReference type="GO" id="GO:0050518">
    <property type="term" value="F:2-C-methyl-D-erythritol 4-phosphate cytidylyltransferase activity"/>
    <property type="evidence" value="ECO:0007669"/>
    <property type="project" value="UniProtKB-EC"/>
</dbReference>
<keyword evidence="5 7" id="KW-0548">Nucleotidyltransferase</keyword>
<reference evidence="7" key="1">
    <citation type="submission" date="2018-06" db="EMBL/GenBank/DDBJ databases">
        <authorList>
            <person name="Zhirakovskaya E."/>
        </authorList>
    </citation>
    <scope>NUCLEOTIDE SEQUENCE</scope>
</reference>
<dbReference type="GO" id="GO:0019288">
    <property type="term" value="P:isopentenyl diphosphate biosynthetic process, methylerythritol 4-phosphate pathway"/>
    <property type="evidence" value="ECO:0007669"/>
    <property type="project" value="UniProtKB-UniPathway"/>
</dbReference>
<dbReference type="AlphaFoldDB" id="A0A3B0ZP39"/>
<evidence type="ECO:0000256" key="3">
    <source>
        <dbReference type="ARBA" id="ARBA00012526"/>
    </source>
</evidence>
<name>A0A3B0ZP39_9ZZZZ</name>
<protein>
    <recommendedName>
        <fullName evidence="3">2-C-methyl-D-erythritol 4-phosphate cytidylyltransferase</fullName>
        <ecNumber evidence="3">2.7.7.60</ecNumber>
    </recommendedName>
</protein>
<evidence type="ECO:0000256" key="4">
    <source>
        <dbReference type="ARBA" id="ARBA00022679"/>
    </source>
</evidence>
<dbReference type="PROSITE" id="PS01295">
    <property type="entry name" value="ISPD"/>
    <property type="match status" value="1"/>
</dbReference>
<dbReference type="HAMAP" id="MF_00108">
    <property type="entry name" value="IspD"/>
    <property type="match status" value="1"/>
</dbReference>
<dbReference type="NCBIfam" id="TIGR00453">
    <property type="entry name" value="ispD"/>
    <property type="match status" value="1"/>
</dbReference>
<dbReference type="InterPro" id="IPR029044">
    <property type="entry name" value="Nucleotide-diphossugar_trans"/>
</dbReference>
<dbReference type="EC" id="2.7.7.60" evidence="3"/>
<evidence type="ECO:0000256" key="2">
    <source>
        <dbReference type="ARBA" id="ARBA00009789"/>
    </source>
</evidence>
<dbReference type="FunFam" id="3.90.550.10:FF:000003">
    <property type="entry name" value="2-C-methyl-D-erythritol 4-phosphate cytidylyltransferase"/>
    <property type="match status" value="1"/>
</dbReference>
<accession>A0A3B0ZP39</accession>
<evidence type="ECO:0000256" key="1">
    <source>
        <dbReference type="ARBA" id="ARBA00004787"/>
    </source>
</evidence>
<dbReference type="InterPro" id="IPR034683">
    <property type="entry name" value="IspD/TarI"/>
</dbReference>
<dbReference type="PANTHER" id="PTHR32125:SF4">
    <property type="entry name" value="2-C-METHYL-D-ERYTHRITOL 4-PHOSPHATE CYTIDYLYLTRANSFERASE, CHLOROPLASTIC"/>
    <property type="match status" value="1"/>
</dbReference>
<dbReference type="EMBL" id="UOFS01000013">
    <property type="protein sequence ID" value="VAW93441.1"/>
    <property type="molecule type" value="Genomic_DNA"/>
</dbReference>
<dbReference type="CDD" id="cd02516">
    <property type="entry name" value="CDP-ME_synthetase"/>
    <property type="match status" value="1"/>
</dbReference>
<sequence length="238" mass="26706">MSENNAFVGEYYWSIVPAAGIGSRMQQAIPKQYLKIDNKTILDYTLEKLCSHDLIKGVVVAISSTDEYWPNHVSIYNKEIITVQGGSERFQSVFNALQSLSGKCDINDWVLVHDAARPCLSLDDISKLIEKVKCDDIGGLLATPVRDTMKRANSFGKILHTTERLYLWHALTPQMFRYGMLCDALQSAIDTNLVITDEASALEAKGYQPLLIEGSIKNIKITRPEDLALAELYLNKNY</sequence>
<keyword evidence="6" id="KW-0414">Isoprene biosynthesis</keyword>